<dbReference type="Proteomes" id="UP000784919">
    <property type="component" value="Unassembled WGS sequence"/>
</dbReference>
<name>A0A9P7SNU2_9HYPO</name>
<reference evidence="1" key="1">
    <citation type="journal article" date="2020" name="bioRxiv">
        <title>Whole genome comparisons of ergot fungi reveals the divergence and evolution of species within the genus Claviceps are the result of varying mechanisms driving genome evolution and host range expansion.</title>
        <authorList>
            <person name="Wyka S.A."/>
            <person name="Mondo S.J."/>
            <person name="Liu M."/>
            <person name="Dettman J."/>
            <person name="Nalam V."/>
            <person name="Broders K.D."/>
        </authorList>
    </citation>
    <scope>NUCLEOTIDE SEQUENCE</scope>
    <source>
        <strain evidence="1">CCC 1102</strain>
    </source>
</reference>
<dbReference type="OrthoDB" id="10612977at2759"/>
<proteinExistence type="predicted"/>
<organism evidence="1 2">
    <name type="scientific">Claviceps arundinis</name>
    <dbReference type="NCBI Taxonomy" id="1623583"/>
    <lineage>
        <taxon>Eukaryota</taxon>
        <taxon>Fungi</taxon>
        <taxon>Dikarya</taxon>
        <taxon>Ascomycota</taxon>
        <taxon>Pezizomycotina</taxon>
        <taxon>Sordariomycetes</taxon>
        <taxon>Hypocreomycetidae</taxon>
        <taxon>Hypocreales</taxon>
        <taxon>Clavicipitaceae</taxon>
        <taxon>Claviceps</taxon>
    </lineage>
</organism>
<evidence type="ECO:0000313" key="1">
    <source>
        <dbReference type="EMBL" id="KAG5962174.1"/>
    </source>
</evidence>
<sequence>MEGAPQRQEPPAEGKFGNLFVATFKRINKLSHSTPYRSIDSHQHFQNPSLIASRWPQPPRNNRQQMILADLESQACHNPVQGLAIDSFHCARNAVPSSH</sequence>
<dbReference type="AlphaFoldDB" id="A0A9P7SNU2"/>
<evidence type="ECO:0000313" key="2">
    <source>
        <dbReference type="Proteomes" id="UP000784919"/>
    </source>
</evidence>
<dbReference type="EMBL" id="SRPS01000227">
    <property type="protein sequence ID" value="KAG5962174.1"/>
    <property type="molecule type" value="Genomic_DNA"/>
</dbReference>
<protein>
    <submittedName>
        <fullName evidence="1">Uncharacterized protein</fullName>
    </submittedName>
</protein>
<comment type="caution">
    <text evidence="1">The sequence shown here is derived from an EMBL/GenBank/DDBJ whole genome shotgun (WGS) entry which is preliminary data.</text>
</comment>
<gene>
    <name evidence="1" type="ORF">E4U56_003458</name>
</gene>
<accession>A0A9P7SNU2</accession>